<dbReference type="GO" id="GO:0030145">
    <property type="term" value="F:manganese ion binding"/>
    <property type="evidence" value="ECO:0007669"/>
    <property type="project" value="InterPro"/>
</dbReference>
<dbReference type="Pfam" id="PF00883">
    <property type="entry name" value="Peptidase_M17"/>
    <property type="match status" value="1"/>
</dbReference>
<gene>
    <name evidence="7" type="primary">YH24</name>
    <name evidence="7" type="ORF">TR155850</name>
</gene>
<sequence>MRIVALLSVAIVLIAAAEPEIKVETDFTSEYNVVVFINDVGTDLGPELSIIEKAIAGYNQIDPRAGNTLTVIPFPHHLSKKLIYSSTGSLRDDLKDSRDIYKAARAALERCYSLNLKKILLVVGPFKTAMADYTWAQGIYPKLTAAMGALHALYVPLQVREETSLRQKFDVLGLYGFEEKLKEAVVALAKGEAVHRDIGDSDPERMAAPMIADYLKAKEKDWNAAGITMEIVPVNETRHPLAYAVGRATETYEPHKGRVVYLTYTPEGPVDQTILLVGKGITIDTGGADLKVDGVMYGMHSDKMGGAMVAGFFETLSHLKPKGLKVFGYMAFVRNSIGKNAYLPDEILITRNGKRVRIGNTDAEGRLDMADILDEARLQAMKSINPHIFTIATLTGAATRSFGTLTVSMDNGPARLVKMAESLSDAGDMIADPSEVARIRYEDFQVNYPLSDWEDVMQFNDKPGATSNRGFTFPMGFMCIASDLDKHGCASDHPIPYTHSDIAGSAGGIGTLATGSPLRMYANRFILPRVL</sequence>
<keyword evidence="4" id="KW-0378">Hydrolase</keyword>
<evidence type="ECO:0000256" key="2">
    <source>
        <dbReference type="ARBA" id="ARBA00022438"/>
    </source>
</evidence>
<keyword evidence="2 7" id="KW-0031">Aminopeptidase</keyword>
<dbReference type="EMBL" id="GEEE01017730">
    <property type="protein sequence ID" value="JAP45495.1"/>
    <property type="molecule type" value="Transcribed_RNA"/>
</dbReference>
<proteinExistence type="inferred from homology"/>
<evidence type="ECO:0000313" key="7">
    <source>
        <dbReference type="EMBL" id="JAP45495.1"/>
    </source>
</evidence>
<protein>
    <submittedName>
        <fullName evidence="7">Putative aminopeptidase W07G4.4</fullName>
    </submittedName>
</protein>
<dbReference type="GO" id="GO:0005737">
    <property type="term" value="C:cytoplasm"/>
    <property type="evidence" value="ECO:0007669"/>
    <property type="project" value="InterPro"/>
</dbReference>
<dbReference type="PRINTS" id="PR00481">
    <property type="entry name" value="LAMNOPPTDASE"/>
</dbReference>
<dbReference type="PROSITE" id="PS00631">
    <property type="entry name" value="CYTOSOL_AP"/>
    <property type="match status" value="1"/>
</dbReference>
<evidence type="ECO:0000256" key="4">
    <source>
        <dbReference type="ARBA" id="ARBA00022801"/>
    </source>
</evidence>
<evidence type="ECO:0000256" key="3">
    <source>
        <dbReference type="ARBA" id="ARBA00022670"/>
    </source>
</evidence>
<evidence type="ECO:0000256" key="1">
    <source>
        <dbReference type="ARBA" id="ARBA00009528"/>
    </source>
</evidence>
<keyword evidence="3" id="KW-0645">Protease</keyword>
<dbReference type="GO" id="GO:0006508">
    <property type="term" value="P:proteolysis"/>
    <property type="evidence" value="ECO:0007669"/>
    <property type="project" value="UniProtKB-KW"/>
</dbReference>
<dbReference type="InterPro" id="IPR011356">
    <property type="entry name" value="Leucine_aapep/pepB"/>
</dbReference>
<dbReference type="SUPFAM" id="SSF53187">
    <property type="entry name" value="Zn-dependent exopeptidases"/>
    <property type="match status" value="1"/>
</dbReference>
<dbReference type="GO" id="GO:0070006">
    <property type="term" value="F:metalloaminopeptidase activity"/>
    <property type="evidence" value="ECO:0007669"/>
    <property type="project" value="InterPro"/>
</dbReference>
<dbReference type="PANTHER" id="PTHR11963">
    <property type="entry name" value="LEUCINE AMINOPEPTIDASE-RELATED"/>
    <property type="match status" value="1"/>
</dbReference>
<keyword evidence="5" id="KW-0732">Signal</keyword>
<dbReference type="Gene3D" id="3.40.630.10">
    <property type="entry name" value="Zn peptidases"/>
    <property type="match status" value="1"/>
</dbReference>
<organism evidence="7">
    <name type="scientific">Schistocephalus solidus</name>
    <name type="common">Tapeworm</name>
    <dbReference type="NCBI Taxonomy" id="70667"/>
    <lineage>
        <taxon>Eukaryota</taxon>
        <taxon>Metazoa</taxon>
        <taxon>Spiralia</taxon>
        <taxon>Lophotrochozoa</taxon>
        <taxon>Platyhelminthes</taxon>
        <taxon>Cestoda</taxon>
        <taxon>Eucestoda</taxon>
        <taxon>Diphyllobothriidea</taxon>
        <taxon>Diphyllobothriidae</taxon>
        <taxon>Schistocephalus</taxon>
    </lineage>
</organism>
<dbReference type="PANTHER" id="PTHR11963:SF48">
    <property type="entry name" value="DIPEPTIDASE B, ISOFORM A"/>
    <property type="match status" value="1"/>
</dbReference>
<evidence type="ECO:0000256" key="5">
    <source>
        <dbReference type="SAM" id="SignalP"/>
    </source>
</evidence>
<dbReference type="InterPro" id="IPR000819">
    <property type="entry name" value="Peptidase_M17_C"/>
</dbReference>
<dbReference type="AlphaFoldDB" id="A0A0X3P0V0"/>
<comment type="similarity">
    <text evidence="1">Belongs to the peptidase M17 family.</text>
</comment>
<evidence type="ECO:0000259" key="6">
    <source>
        <dbReference type="PROSITE" id="PS00631"/>
    </source>
</evidence>
<name>A0A0X3P0V0_SCHSO</name>
<reference evidence="7" key="1">
    <citation type="submission" date="2016-01" db="EMBL/GenBank/DDBJ databases">
        <title>Reference transcriptome for the parasite Schistocephalus solidus: insights into the molecular evolution of parasitism.</title>
        <authorList>
            <person name="Hebert F.O."/>
            <person name="Grambauer S."/>
            <person name="Barber I."/>
            <person name="Landry C.R."/>
            <person name="Aubin-Horth N."/>
        </authorList>
    </citation>
    <scope>NUCLEOTIDE SEQUENCE</scope>
</reference>
<feature type="chain" id="PRO_5007050837" evidence="5">
    <location>
        <begin position="18"/>
        <end position="531"/>
    </location>
</feature>
<feature type="domain" description="Cytosol aminopeptidase" evidence="6">
    <location>
        <begin position="360"/>
        <end position="367"/>
    </location>
</feature>
<feature type="signal peptide" evidence="5">
    <location>
        <begin position="1"/>
        <end position="17"/>
    </location>
</feature>
<accession>A0A0X3P0V0</accession>